<proteinExistence type="inferred from homology"/>
<dbReference type="PANTHER" id="PTHR11926">
    <property type="entry name" value="GLUCOSYL/GLUCURONOSYL TRANSFERASES"/>
    <property type="match status" value="1"/>
</dbReference>
<dbReference type="Proteomes" id="UP000008827">
    <property type="component" value="Chromosome 10"/>
</dbReference>
<evidence type="ECO:0000256" key="2">
    <source>
        <dbReference type="ARBA" id="ARBA00022676"/>
    </source>
</evidence>
<dbReference type="OMA" id="MIAYPQW"/>
<evidence type="ECO:0000313" key="8">
    <source>
        <dbReference type="Proteomes" id="UP000008827"/>
    </source>
</evidence>
<dbReference type="GO" id="GO:0005737">
    <property type="term" value="C:cytoplasm"/>
    <property type="evidence" value="ECO:0000318"/>
    <property type="project" value="GO_Central"/>
</dbReference>
<dbReference type="GO" id="GO:0080043">
    <property type="term" value="F:quercetin 3-O-glucosyltransferase activity"/>
    <property type="evidence" value="ECO:0000318"/>
    <property type="project" value="GO_Central"/>
</dbReference>
<dbReference type="PANTHER" id="PTHR11926:SF1441">
    <property type="entry name" value="GLYCOSYLTRANSFERASE"/>
    <property type="match status" value="1"/>
</dbReference>
<dbReference type="EMBL" id="CM000843">
    <property type="protein sequence ID" value="KRH35745.1"/>
    <property type="molecule type" value="Genomic_DNA"/>
</dbReference>
<dbReference type="KEGG" id="gmx:100778995"/>
<dbReference type="FunFam" id="3.40.50.2000:FF:000101">
    <property type="entry name" value="Glycosyltransferase"/>
    <property type="match status" value="1"/>
</dbReference>
<evidence type="ECO:0000313" key="6">
    <source>
        <dbReference type="EMBL" id="KRH35745.1"/>
    </source>
</evidence>
<dbReference type="SUPFAM" id="SSF53756">
    <property type="entry name" value="UDP-Glycosyltransferase/glycogen phosphorylase"/>
    <property type="match status" value="1"/>
</dbReference>
<dbReference type="Pfam" id="PF00201">
    <property type="entry name" value="UDPGT"/>
    <property type="match status" value="1"/>
</dbReference>
<reference evidence="6 7" key="1">
    <citation type="journal article" date="2010" name="Nature">
        <title>Genome sequence of the palaeopolyploid soybean.</title>
        <authorList>
            <person name="Schmutz J."/>
            <person name="Cannon S.B."/>
            <person name="Schlueter J."/>
            <person name="Ma J."/>
            <person name="Mitros T."/>
            <person name="Nelson W."/>
            <person name="Hyten D.L."/>
            <person name="Song Q."/>
            <person name="Thelen J.J."/>
            <person name="Cheng J."/>
            <person name="Xu D."/>
            <person name="Hellsten U."/>
            <person name="May G.D."/>
            <person name="Yu Y."/>
            <person name="Sakurai T."/>
            <person name="Umezawa T."/>
            <person name="Bhattacharyya M.K."/>
            <person name="Sandhu D."/>
            <person name="Valliyodan B."/>
            <person name="Lindquist E."/>
            <person name="Peto M."/>
            <person name="Grant D."/>
            <person name="Shu S."/>
            <person name="Goodstein D."/>
            <person name="Barry K."/>
            <person name="Futrell-Griggs M."/>
            <person name="Abernathy B."/>
            <person name="Du J."/>
            <person name="Tian Z."/>
            <person name="Zhu L."/>
            <person name="Gill N."/>
            <person name="Joshi T."/>
            <person name="Libault M."/>
            <person name="Sethuraman A."/>
            <person name="Zhang X.-C."/>
            <person name="Shinozaki K."/>
            <person name="Nguyen H.T."/>
            <person name="Wing R.A."/>
            <person name="Cregan P."/>
            <person name="Specht J."/>
            <person name="Grimwood J."/>
            <person name="Rokhsar D."/>
            <person name="Stacey G."/>
            <person name="Shoemaker R.C."/>
            <person name="Jackson S.A."/>
        </authorList>
    </citation>
    <scope>NUCLEOTIDE SEQUENCE [LARGE SCALE GENOMIC DNA]</scope>
    <source>
        <strain evidence="7">cv. Williams 82</strain>
        <tissue evidence="6">Callus</tissue>
    </source>
</reference>
<dbReference type="EC" id="2.4.1.-" evidence="5"/>
<organism evidence="6">
    <name type="scientific">Glycine max</name>
    <name type="common">Soybean</name>
    <name type="synonym">Glycine hispida</name>
    <dbReference type="NCBI Taxonomy" id="3847"/>
    <lineage>
        <taxon>Eukaryota</taxon>
        <taxon>Viridiplantae</taxon>
        <taxon>Streptophyta</taxon>
        <taxon>Embryophyta</taxon>
        <taxon>Tracheophyta</taxon>
        <taxon>Spermatophyta</taxon>
        <taxon>Magnoliopsida</taxon>
        <taxon>eudicotyledons</taxon>
        <taxon>Gunneridae</taxon>
        <taxon>Pentapetalae</taxon>
        <taxon>rosids</taxon>
        <taxon>fabids</taxon>
        <taxon>Fabales</taxon>
        <taxon>Fabaceae</taxon>
        <taxon>Papilionoideae</taxon>
        <taxon>50 kb inversion clade</taxon>
        <taxon>NPAAA clade</taxon>
        <taxon>indigoferoid/millettioid clade</taxon>
        <taxon>Phaseoleae</taxon>
        <taxon>Glycine</taxon>
        <taxon>Glycine subgen. Soja</taxon>
    </lineage>
</organism>
<dbReference type="eggNOG" id="KOG1192">
    <property type="taxonomic scope" value="Eukaryota"/>
</dbReference>
<dbReference type="HOGENOM" id="CLU_001724_0_1_1"/>
<evidence type="ECO:0000256" key="4">
    <source>
        <dbReference type="RuleBase" id="RU003718"/>
    </source>
</evidence>
<dbReference type="InterPro" id="IPR035595">
    <property type="entry name" value="UDP_glycos_trans_CS"/>
</dbReference>
<dbReference type="GO" id="GO:0080044">
    <property type="term" value="F:quercetin 7-O-glucosyltransferase activity"/>
    <property type="evidence" value="ECO:0000318"/>
    <property type="project" value="GO_Central"/>
</dbReference>
<name>I1LEK0_SOYBN</name>
<dbReference type="AlphaFoldDB" id="I1LEK0"/>
<dbReference type="RefSeq" id="XP_003536615.2">
    <property type="nucleotide sequence ID" value="XM_003536567.5"/>
</dbReference>
<dbReference type="GeneID" id="100778995"/>
<dbReference type="PROSITE" id="PS00375">
    <property type="entry name" value="UDPGT"/>
    <property type="match status" value="1"/>
</dbReference>
<dbReference type="Gramene" id="KRH35745">
    <property type="protein sequence ID" value="KRH35745"/>
    <property type="gene ID" value="GLYMA_10G262700"/>
</dbReference>
<dbReference type="CDD" id="cd03784">
    <property type="entry name" value="GT1_Gtf-like"/>
    <property type="match status" value="1"/>
</dbReference>
<dbReference type="SMR" id="I1LEK0"/>
<reference evidence="7" key="2">
    <citation type="submission" date="2018-02" db="UniProtKB">
        <authorList>
            <consortium name="EnsemblPlants"/>
        </authorList>
    </citation>
    <scope>IDENTIFICATION</scope>
    <source>
        <strain evidence="7">Williams 82</strain>
    </source>
</reference>
<evidence type="ECO:0000256" key="5">
    <source>
        <dbReference type="RuleBase" id="RU362057"/>
    </source>
</evidence>
<dbReference type="PaxDb" id="3847-GLYMA10G40900.1"/>
<keyword evidence="2 4" id="KW-0328">Glycosyltransferase</keyword>
<comment type="similarity">
    <text evidence="1 4">Belongs to the UDP-glycosyltransferase family.</text>
</comment>
<evidence type="ECO:0000256" key="3">
    <source>
        <dbReference type="ARBA" id="ARBA00022679"/>
    </source>
</evidence>
<gene>
    <name evidence="7" type="primary">LOC100778995</name>
    <name evidence="6" type="ORF">GLYMA_10G262700</name>
</gene>
<accession>I1LEK0</accession>
<protein>
    <recommendedName>
        <fullName evidence="5">Glycosyltransferase</fullName>
        <ecNumber evidence="5">2.4.1.-</ecNumber>
    </recommendedName>
</protein>
<dbReference type="InterPro" id="IPR002213">
    <property type="entry name" value="UDP_glucos_trans"/>
</dbReference>
<keyword evidence="8" id="KW-1185">Reference proteome</keyword>
<reference evidence="6" key="3">
    <citation type="submission" date="2018-07" db="EMBL/GenBank/DDBJ databases">
        <title>WGS assembly of Glycine max.</title>
        <authorList>
            <person name="Schmutz J."/>
            <person name="Cannon S."/>
            <person name="Schlueter J."/>
            <person name="Ma J."/>
            <person name="Mitros T."/>
            <person name="Nelson W."/>
            <person name="Hyten D."/>
            <person name="Song Q."/>
            <person name="Thelen J."/>
            <person name="Cheng J."/>
            <person name="Xu D."/>
            <person name="Hellsten U."/>
            <person name="May G."/>
            <person name="Yu Y."/>
            <person name="Sakurai T."/>
            <person name="Umezawa T."/>
            <person name="Bhattacharyya M."/>
            <person name="Sandhu D."/>
            <person name="Valliyodan B."/>
            <person name="Lindquist E."/>
            <person name="Peto M."/>
            <person name="Grant D."/>
            <person name="Shu S."/>
            <person name="Goodstein D."/>
            <person name="Barry K."/>
            <person name="Futrell-Griggs M."/>
            <person name="Abernathy B."/>
            <person name="Du J."/>
            <person name="Tian Z."/>
            <person name="Zhu L."/>
            <person name="Gill N."/>
            <person name="Joshi T."/>
            <person name="Libault M."/>
            <person name="Sethuraman A."/>
            <person name="Zhang X."/>
            <person name="Shinozaki K."/>
            <person name="Nguyen H."/>
            <person name="Wing R."/>
            <person name="Cregan P."/>
            <person name="Specht J."/>
            <person name="Grimwood J."/>
            <person name="Rokhsar D."/>
            <person name="Stacey G."/>
            <person name="Shoemaker R."/>
            <person name="Jackson S."/>
        </authorList>
    </citation>
    <scope>NUCLEOTIDE SEQUENCE</scope>
    <source>
        <tissue evidence="6">Callus</tissue>
    </source>
</reference>
<keyword evidence="3 4" id="KW-0808">Transferase</keyword>
<dbReference type="EnsemblPlants" id="KRH35745">
    <property type="protein sequence ID" value="KRH35745"/>
    <property type="gene ID" value="GLYMA_10G262700"/>
</dbReference>
<sequence length="527" mass="58550">MKLTRKNKFISMTETVGGEYYISRPLLSLSIHVSFPSLTVFISLIAKSISMASEDRNEEELHVLLVAFSAQGHINPLLRLGKKLLSRGLHVTLATTELVYHRVFKSSAATPTATVPTSITTNGIQVLFFSDGFGTGLDNKTITPDQYMELIGKFGPISLSNIIKDHFLNGSQKLVCIINNPFVPWVADVAANFNIPCACLWIQPCALYAIYYRFYNNLNTFPTLEDPSMNVELPGLPLLQPQDLPSFVLPSNPHGSIPKVLSSMFQHMKKLKWVLANSFHELEKEVIDSMAELCPITTVGPLVPPSLLGQDENIEGDVGIEMWKPQDSCMEWLNQQPPSSVIYVSFGSIIVLTAKQLESIARALRNSEKPFLWVVKRRDGEEALPLPEGFVEETKEKGMVVPWCPQTKVLSHPSVACFLTHCGWNSMLEAITAGTPMIAWPQWTDQPTNAKLISDVFRLGIRLAQESDGFVATEEMERAFERIFSAGDFKRKASELKRAAREAVAQGGSSEQNIQCFVDEIIGTKST</sequence>
<dbReference type="FunFam" id="3.40.50.2000:FF:000019">
    <property type="entry name" value="Glycosyltransferase"/>
    <property type="match status" value="1"/>
</dbReference>
<dbReference type="Gene3D" id="3.40.50.2000">
    <property type="entry name" value="Glycogen Phosphorylase B"/>
    <property type="match status" value="2"/>
</dbReference>
<evidence type="ECO:0000256" key="1">
    <source>
        <dbReference type="ARBA" id="ARBA00009995"/>
    </source>
</evidence>
<evidence type="ECO:0000313" key="7">
    <source>
        <dbReference type="EnsemblPlants" id="KRH35745"/>
    </source>
</evidence>